<evidence type="ECO:0000313" key="3">
    <source>
        <dbReference type="Proteomes" id="UP000317648"/>
    </source>
</evidence>
<gene>
    <name evidence="2" type="ORF">Pla8534_69940</name>
</gene>
<keyword evidence="3" id="KW-1185">Reference proteome</keyword>
<feature type="signal peptide" evidence="1">
    <location>
        <begin position="1"/>
        <end position="24"/>
    </location>
</feature>
<organism evidence="2 3">
    <name type="scientific">Lignipirellula cremea</name>
    <dbReference type="NCBI Taxonomy" id="2528010"/>
    <lineage>
        <taxon>Bacteria</taxon>
        <taxon>Pseudomonadati</taxon>
        <taxon>Planctomycetota</taxon>
        <taxon>Planctomycetia</taxon>
        <taxon>Pirellulales</taxon>
        <taxon>Pirellulaceae</taxon>
        <taxon>Lignipirellula</taxon>
    </lineage>
</organism>
<proteinExistence type="predicted"/>
<dbReference type="KEGG" id="lcre:Pla8534_69940"/>
<sequence precursor="true">MKNLMMSLICGAVVVACSASPAFALPAFKSLFADKYAPEGSDAAFQEAVKTAGCNACHVKGEPKSTRNAYGEAIAKEIPGDASDRIKEAADKDAEKEKVNAEFLEALKKVEDMKSASGQTYGEILKAHKLP</sequence>
<dbReference type="AlphaFoldDB" id="A0A518E4T7"/>
<evidence type="ECO:0008006" key="4">
    <source>
        <dbReference type="Google" id="ProtNLM"/>
    </source>
</evidence>
<name>A0A518E4T7_9BACT</name>
<reference evidence="2 3" key="1">
    <citation type="submission" date="2019-02" db="EMBL/GenBank/DDBJ databases">
        <title>Deep-cultivation of Planctomycetes and their phenomic and genomic characterization uncovers novel biology.</title>
        <authorList>
            <person name="Wiegand S."/>
            <person name="Jogler M."/>
            <person name="Boedeker C."/>
            <person name="Pinto D."/>
            <person name="Vollmers J."/>
            <person name="Rivas-Marin E."/>
            <person name="Kohn T."/>
            <person name="Peeters S.H."/>
            <person name="Heuer A."/>
            <person name="Rast P."/>
            <person name="Oberbeckmann S."/>
            <person name="Bunk B."/>
            <person name="Jeske O."/>
            <person name="Meyerdierks A."/>
            <person name="Storesund J.E."/>
            <person name="Kallscheuer N."/>
            <person name="Luecker S."/>
            <person name="Lage O.M."/>
            <person name="Pohl T."/>
            <person name="Merkel B.J."/>
            <person name="Hornburger P."/>
            <person name="Mueller R.-W."/>
            <person name="Bruemmer F."/>
            <person name="Labrenz M."/>
            <person name="Spormann A.M."/>
            <person name="Op den Camp H."/>
            <person name="Overmann J."/>
            <person name="Amann R."/>
            <person name="Jetten M.S.M."/>
            <person name="Mascher T."/>
            <person name="Medema M.H."/>
            <person name="Devos D.P."/>
            <person name="Kaster A.-K."/>
            <person name="Ovreas L."/>
            <person name="Rohde M."/>
            <person name="Galperin M.Y."/>
            <person name="Jogler C."/>
        </authorList>
    </citation>
    <scope>NUCLEOTIDE SEQUENCE [LARGE SCALE GENOMIC DNA]</scope>
    <source>
        <strain evidence="2 3">Pla85_3_4</strain>
    </source>
</reference>
<dbReference type="EMBL" id="CP036433">
    <property type="protein sequence ID" value="QDU99083.1"/>
    <property type="molecule type" value="Genomic_DNA"/>
</dbReference>
<protein>
    <recommendedName>
        <fullName evidence="4">Cytochrome c domain-containing protein</fullName>
    </recommendedName>
</protein>
<dbReference type="RefSeq" id="WP_145058824.1">
    <property type="nucleotide sequence ID" value="NZ_CP036433.1"/>
</dbReference>
<dbReference type="PROSITE" id="PS51257">
    <property type="entry name" value="PROKAR_LIPOPROTEIN"/>
    <property type="match status" value="1"/>
</dbReference>
<feature type="chain" id="PRO_5021995829" description="Cytochrome c domain-containing protein" evidence="1">
    <location>
        <begin position="25"/>
        <end position="131"/>
    </location>
</feature>
<evidence type="ECO:0000256" key="1">
    <source>
        <dbReference type="SAM" id="SignalP"/>
    </source>
</evidence>
<dbReference type="OrthoDB" id="281947at2"/>
<accession>A0A518E4T7</accession>
<evidence type="ECO:0000313" key="2">
    <source>
        <dbReference type="EMBL" id="QDU99083.1"/>
    </source>
</evidence>
<dbReference type="Proteomes" id="UP000317648">
    <property type="component" value="Chromosome"/>
</dbReference>
<keyword evidence="1" id="KW-0732">Signal</keyword>